<dbReference type="InterPro" id="IPR005268">
    <property type="entry name" value="CHP00725"/>
</dbReference>
<organism evidence="1 2">
    <name type="scientific">Geothermobacter ehrlichii</name>
    <dbReference type="NCBI Taxonomy" id="213224"/>
    <lineage>
        <taxon>Bacteria</taxon>
        <taxon>Pseudomonadati</taxon>
        <taxon>Thermodesulfobacteriota</taxon>
        <taxon>Desulfuromonadia</taxon>
        <taxon>Desulfuromonadales</taxon>
        <taxon>Geothermobacteraceae</taxon>
        <taxon>Geothermobacter</taxon>
    </lineage>
</organism>
<dbReference type="RefSeq" id="WP_148895727.1">
    <property type="nucleotide sequence ID" value="NZ_VNIB01000005.1"/>
</dbReference>
<dbReference type="PANTHER" id="PTHR43393:SF3">
    <property type="entry name" value="LYSINE DECARBOXYLASE-LIKE PROTEIN"/>
    <property type="match status" value="1"/>
</dbReference>
<dbReference type="GO" id="GO:0005829">
    <property type="term" value="C:cytosol"/>
    <property type="evidence" value="ECO:0007669"/>
    <property type="project" value="TreeGrafter"/>
</dbReference>
<dbReference type="InterPro" id="IPR052341">
    <property type="entry name" value="LOG_family_nucleotidases"/>
</dbReference>
<dbReference type="OrthoDB" id="9794039at2"/>
<dbReference type="NCBIfam" id="TIGR00725">
    <property type="entry name" value="TIGR00725 family protein"/>
    <property type="match status" value="1"/>
</dbReference>
<proteinExistence type="predicted"/>
<dbReference type="Pfam" id="PF18306">
    <property type="entry name" value="LDcluster4"/>
    <property type="match status" value="1"/>
</dbReference>
<name>A0A5D3WLF4_9BACT</name>
<dbReference type="Proteomes" id="UP000324159">
    <property type="component" value="Unassembled WGS sequence"/>
</dbReference>
<dbReference type="InterPro" id="IPR041164">
    <property type="entry name" value="LDcluster4"/>
</dbReference>
<comment type="caution">
    <text evidence="1">The sequence shown here is derived from an EMBL/GenBank/DDBJ whole genome shotgun (WGS) entry which is preliminary data.</text>
</comment>
<dbReference type="Gene3D" id="3.40.50.450">
    <property type="match status" value="1"/>
</dbReference>
<evidence type="ECO:0000313" key="2">
    <source>
        <dbReference type="Proteomes" id="UP000324159"/>
    </source>
</evidence>
<sequence>MARRLLIGVVGAGQASEKGARLAEKVGRRLAEAGAVLVCGGLGGVMEAACRGAVRAGGETIGLLPGPDPAAANDHVTLALPTGLGHARNVLIAQVSAALIAVDGEYGTLSEIAIGLKLGRPVVAIGSRWQVPGIRPVETAEEAVELALRLAEKRP</sequence>
<dbReference type="AlphaFoldDB" id="A0A5D3WLF4"/>
<accession>A0A5D3WLF4</accession>
<evidence type="ECO:0008006" key="3">
    <source>
        <dbReference type="Google" id="ProtNLM"/>
    </source>
</evidence>
<keyword evidence="2" id="KW-1185">Reference proteome</keyword>
<dbReference type="PANTHER" id="PTHR43393">
    <property type="entry name" value="CYTOKININ RIBOSIDE 5'-MONOPHOSPHATE PHOSPHORIBOHYDROLASE"/>
    <property type="match status" value="1"/>
</dbReference>
<reference evidence="1 2" key="1">
    <citation type="submission" date="2019-07" db="EMBL/GenBank/DDBJ databases">
        <title>Genomic Encyclopedia of Type Strains, Phase IV (KMG-IV): sequencing the most valuable type-strain genomes for metagenomic binning, comparative biology and taxonomic classification.</title>
        <authorList>
            <person name="Goeker M."/>
        </authorList>
    </citation>
    <scope>NUCLEOTIDE SEQUENCE [LARGE SCALE GENOMIC DNA]</scope>
    <source>
        <strain evidence="1 2">SS015</strain>
    </source>
</reference>
<dbReference type="EMBL" id="VNIB01000005">
    <property type="protein sequence ID" value="TYO98793.1"/>
    <property type="molecule type" value="Genomic_DNA"/>
</dbReference>
<evidence type="ECO:0000313" key="1">
    <source>
        <dbReference type="EMBL" id="TYO98793.1"/>
    </source>
</evidence>
<protein>
    <recommendedName>
        <fullName evidence="3">TIGR00725 family protein</fullName>
    </recommendedName>
</protein>
<dbReference type="SUPFAM" id="SSF102405">
    <property type="entry name" value="MCP/YpsA-like"/>
    <property type="match status" value="1"/>
</dbReference>
<gene>
    <name evidence="1" type="ORF">EDC39_105162</name>
</gene>